<dbReference type="Proteomes" id="UP000001212">
    <property type="component" value="Segment"/>
</dbReference>
<protein>
    <recommendedName>
        <fullName evidence="3">RDF protein</fullName>
    </recommendedName>
</protein>
<name>B3VGD4_9CAUD</name>
<dbReference type="KEGG" id="vg:6417563"/>
<gene>
    <name evidence="1" type="primary">74</name>
    <name evidence="1" type="ORF">Lockley_74</name>
</gene>
<accession>B3VGD4</accession>
<proteinExistence type="predicted"/>
<dbReference type="EMBL" id="EU744249">
    <property type="protein sequence ID" value="ACE79911.1"/>
    <property type="molecule type" value="Genomic_DNA"/>
</dbReference>
<evidence type="ECO:0000313" key="2">
    <source>
        <dbReference type="Proteomes" id="UP000001212"/>
    </source>
</evidence>
<dbReference type="GeneID" id="6417563"/>
<dbReference type="RefSeq" id="YP_001994715.1">
    <property type="nucleotide sequence ID" value="NC_011021.1"/>
</dbReference>
<evidence type="ECO:0000313" key="1">
    <source>
        <dbReference type="EMBL" id="ACE79911.1"/>
    </source>
</evidence>
<keyword evidence="2" id="KW-1185">Reference proteome</keyword>
<organism evidence="1 2">
    <name type="scientific">Mycobacterium phage Lockley</name>
    <dbReference type="NCBI Taxonomy" id="2914012"/>
    <lineage>
        <taxon>Viruses</taxon>
        <taxon>Duplodnaviria</taxon>
        <taxon>Heunggongvirae</taxon>
        <taxon>Uroviricota</taxon>
        <taxon>Caudoviricetes</taxon>
        <taxon>Fromanvirus</taxon>
        <taxon>Fromanvirus lockley</taxon>
    </lineage>
</organism>
<evidence type="ECO:0008006" key="3">
    <source>
        <dbReference type="Google" id="ProtNLM"/>
    </source>
</evidence>
<reference evidence="1 2" key="1">
    <citation type="submission" date="2008-05" db="EMBL/GenBank/DDBJ databases">
        <authorList>
            <person name="Myers M.S."/>
            <person name="Chambers R.A."/>
            <person name="Paluzzi D.E."/>
            <person name="Edgar R.H."/>
            <person name="Ko C."/>
            <person name="Jacobs-Sera D."/>
            <person name="Hendrix R.W."/>
            <person name="Hatfull G.F."/>
        </authorList>
    </citation>
    <scope>NUCLEOTIDE SEQUENCE [LARGE SCALE GENOMIC DNA]</scope>
</reference>
<sequence length="120" mass="13590">MSKYGNWNLKIDADADTGEIVRARLSIDLVPAKPTREDALRKIASVALYLADNPGLMRDPSMSEDAERLSVEEIRRKLIARLQEINNDLSGDRDYMCGMDRGMQEALNIVEGRDYWDDGD</sequence>